<dbReference type="Gene3D" id="3.90.1720.10">
    <property type="entry name" value="endopeptidase domain like (from Nostoc punctiforme)"/>
    <property type="match status" value="1"/>
</dbReference>
<dbReference type="RefSeq" id="WP_131982971.1">
    <property type="nucleotide sequence ID" value="NZ_SMKL01000024.1"/>
</dbReference>
<evidence type="ECO:0000259" key="7">
    <source>
        <dbReference type="PROSITE" id="PS51935"/>
    </source>
</evidence>
<evidence type="ECO:0000256" key="2">
    <source>
        <dbReference type="ARBA" id="ARBA00022670"/>
    </source>
</evidence>
<sequence length="353" mass="37494">MPEPGGHPRRPRRALVALCTAAVSVTGGLTLITQSHADPEPTLAEVREQVDDLYHRAEQATERYNAATDELTEVQRRIERAQASVARQQAAVDAVRAQIGAFAAASYRSGGTVDPTVQTLLAESPEDFLAQASVMNAFAGQQADSLAAAAEVSRSFEQARMVADEELIRQQAIETTLDAEKANVEKLLDEAQAILDQLEAEEQAQLEEDREESSEAPDRGEDEEEDDGGETAPDVPVSGRAGVAVEFALAQVGDPYVWGGNGPDGWDCSGLTKAAWAEAGVSLSRSSSAQINDGARVSKSQLQPGDLVFYYSPISHVGIYIGDGKIVHATHPGDVVSVDDVDLMPFAGASRPG</sequence>
<accession>A0A4R4RQ28</accession>
<dbReference type="Proteomes" id="UP000295621">
    <property type="component" value="Unassembled WGS sequence"/>
</dbReference>
<dbReference type="InterPro" id="IPR051794">
    <property type="entry name" value="PG_Endopeptidase_C40"/>
</dbReference>
<evidence type="ECO:0000256" key="5">
    <source>
        <dbReference type="SAM" id="Coils"/>
    </source>
</evidence>
<protein>
    <recommendedName>
        <fullName evidence="7">NlpC/P60 domain-containing protein</fullName>
    </recommendedName>
</protein>
<evidence type="ECO:0000256" key="6">
    <source>
        <dbReference type="SAM" id="MobiDB-lite"/>
    </source>
</evidence>
<feature type="coiled-coil region" evidence="5">
    <location>
        <begin position="43"/>
        <end position="98"/>
    </location>
</feature>
<name>A0A4R4RQ28_9ACTN</name>
<dbReference type="InterPro" id="IPR038765">
    <property type="entry name" value="Papain-like_cys_pep_sf"/>
</dbReference>
<gene>
    <name evidence="8" type="ORF">E1212_12830</name>
</gene>
<organism evidence="8 9">
    <name type="scientific">Jiangella ureilytica</name>
    <dbReference type="NCBI Taxonomy" id="2530374"/>
    <lineage>
        <taxon>Bacteria</taxon>
        <taxon>Bacillati</taxon>
        <taxon>Actinomycetota</taxon>
        <taxon>Actinomycetes</taxon>
        <taxon>Jiangellales</taxon>
        <taxon>Jiangellaceae</taxon>
        <taxon>Jiangella</taxon>
    </lineage>
</organism>
<comment type="similarity">
    <text evidence="1">Belongs to the peptidase C40 family.</text>
</comment>
<evidence type="ECO:0000313" key="8">
    <source>
        <dbReference type="EMBL" id="TDC51259.1"/>
    </source>
</evidence>
<dbReference type="AlphaFoldDB" id="A0A4R4RQ28"/>
<proteinExistence type="inferred from homology"/>
<keyword evidence="9" id="KW-1185">Reference proteome</keyword>
<dbReference type="Gene3D" id="6.10.250.3150">
    <property type="match status" value="1"/>
</dbReference>
<dbReference type="PANTHER" id="PTHR47359">
    <property type="entry name" value="PEPTIDOGLYCAN DL-ENDOPEPTIDASE CWLO"/>
    <property type="match status" value="1"/>
</dbReference>
<evidence type="ECO:0000256" key="3">
    <source>
        <dbReference type="ARBA" id="ARBA00022801"/>
    </source>
</evidence>
<dbReference type="PANTHER" id="PTHR47359:SF3">
    <property type="entry name" value="NLP_P60 DOMAIN-CONTAINING PROTEIN-RELATED"/>
    <property type="match status" value="1"/>
</dbReference>
<dbReference type="InterPro" id="IPR000064">
    <property type="entry name" value="NLP_P60_dom"/>
</dbReference>
<keyword evidence="4" id="KW-0788">Thiol protease</keyword>
<evidence type="ECO:0000313" key="9">
    <source>
        <dbReference type="Proteomes" id="UP000295621"/>
    </source>
</evidence>
<reference evidence="8 9" key="1">
    <citation type="submission" date="2019-02" db="EMBL/GenBank/DDBJ databases">
        <title>Draft genome sequences of novel Actinobacteria.</title>
        <authorList>
            <person name="Sahin N."/>
            <person name="Ay H."/>
            <person name="Saygin H."/>
        </authorList>
    </citation>
    <scope>NUCLEOTIDE SEQUENCE [LARGE SCALE GENOMIC DNA]</scope>
    <source>
        <strain evidence="8 9">KC603</strain>
    </source>
</reference>
<dbReference type="PROSITE" id="PS51935">
    <property type="entry name" value="NLPC_P60"/>
    <property type="match status" value="1"/>
</dbReference>
<keyword evidence="2" id="KW-0645">Protease</keyword>
<dbReference type="Pfam" id="PF00877">
    <property type="entry name" value="NLPC_P60"/>
    <property type="match status" value="1"/>
</dbReference>
<evidence type="ECO:0000256" key="1">
    <source>
        <dbReference type="ARBA" id="ARBA00007074"/>
    </source>
</evidence>
<feature type="domain" description="NlpC/P60" evidence="7">
    <location>
        <begin position="238"/>
        <end position="353"/>
    </location>
</feature>
<feature type="region of interest" description="Disordered" evidence="6">
    <location>
        <begin position="203"/>
        <end position="237"/>
    </location>
</feature>
<dbReference type="EMBL" id="SMKL01000024">
    <property type="protein sequence ID" value="TDC51259.1"/>
    <property type="molecule type" value="Genomic_DNA"/>
</dbReference>
<feature type="compositionally biased region" description="Acidic residues" evidence="6">
    <location>
        <begin position="203"/>
        <end position="229"/>
    </location>
</feature>
<comment type="caution">
    <text evidence="8">The sequence shown here is derived from an EMBL/GenBank/DDBJ whole genome shotgun (WGS) entry which is preliminary data.</text>
</comment>
<dbReference type="GO" id="GO:0008234">
    <property type="term" value="F:cysteine-type peptidase activity"/>
    <property type="evidence" value="ECO:0007669"/>
    <property type="project" value="UniProtKB-KW"/>
</dbReference>
<keyword evidence="3" id="KW-0378">Hydrolase</keyword>
<dbReference type="GO" id="GO:0006508">
    <property type="term" value="P:proteolysis"/>
    <property type="evidence" value="ECO:0007669"/>
    <property type="project" value="UniProtKB-KW"/>
</dbReference>
<evidence type="ECO:0000256" key="4">
    <source>
        <dbReference type="ARBA" id="ARBA00022807"/>
    </source>
</evidence>
<dbReference type="SUPFAM" id="SSF54001">
    <property type="entry name" value="Cysteine proteinases"/>
    <property type="match status" value="1"/>
</dbReference>
<dbReference type="OrthoDB" id="5177647at2"/>
<keyword evidence="5" id="KW-0175">Coiled coil</keyword>